<dbReference type="OrthoDB" id="10397512at2759"/>
<dbReference type="Proteomes" id="UP000016936">
    <property type="component" value="Unassembled WGS sequence"/>
</dbReference>
<keyword evidence="3" id="KW-1185">Reference proteome</keyword>
<feature type="region of interest" description="Disordered" evidence="1">
    <location>
        <begin position="79"/>
        <end position="99"/>
    </location>
</feature>
<protein>
    <submittedName>
        <fullName evidence="2">Uncharacterized protein</fullName>
    </submittedName>
</protein>
<name>M2SWV9_COCH5</name>
<dbReference type="EMBL" id="KB445578">
    <property type="protein sequence ID" value="EMD89835.1"/>
    <property type="molecule type" value="Genomic_DNA"/>
</dbReference>
<organism evidence="2 3">
    <name type="scientific">Cochliobolus heterostrophus (strain C5 / ATCC 48332 / race O)</name>
    <name type="common">Southern corn leaf blight fungus</name>
    <name type="synonym">Bipolaris maydis</name>
    <dbReference type="NCBI Taxonomy" id="701091"/>
    <lineage>
        <taxon>Eukaryota</taxon>
        <taxon>Fungi</taxon>
        <taxon>Dikarya</taxon>
        <taxon>Ascomycota</taxon>
        <taxon>Pezizomycotina</taxon>
        <taxon>Dothideomycetes</taxon>
        <taxon>Pleosporomycetidae</taxon>
        <taxon>Pleosporales</taxon>
        <taxon>Pleosporineae</taxon>
        <taxon>Pleosporaceae</taxon>
        <taxon>Bipolaris</taxon>
    </lineage>
</organism>
<accession>M2SWV9</accession>
<gene>
    <name evidence="2" type="ORF">COCHEDRAFT_1031220</name>
</gene>
<dbReference type="AlphaFoldDB" id="M2SWV9"/>
<sequence>MVPFGARFPYLLGREEESKSGLRTAVVMAFPRPRTSLSVRIDLAKAPATRWAICLTFLMRVDNVRQDVWRAAKLQATMAQQPQGGASMPSATPWGQSSPPCVAAWNTWT</sequence>
<proteinExistence type="predicted"/>
<evidence type="ECO:0000256" key="1">
    <source>
        <dbReference type="SAM" id="MobiDB-lite"/>
    </source>
</evidence>
<reference evidence="2 3" key="1">
    <citation type="journal article" date="2012" name="PLoS Pathog.">
        <title>Diverse lifestyles and strategies of plant pathogenesis encoded in the genomes of eighteen Dothideomycetes fungi.</title>
        <authorList>
            <person name="Ohm R.A."/>
            <person name="Feau N."/>
            <person name="Henrissat B."/>
            <person name="Schoch C.L."/>
            <person name="Horwitz B.A."/>
            <person name="Barry K.W."/>
            <person name="Condon B.J."/>
            <person name="Copeland A.C."/>
            <person name="Dhillon B."/>
            <person name="Glaser F."/>
            <person name="Hesse C.N."/>
            <person name="Kosti I."/>
            <person name="LaButti K."/>
            <person name="Lindquist E.A."/>
            <person name="Lucas S."/>
            <person name="Salamov A.A."/>
            <person name="Bradshaw R.E."/>
            <person name="Ciuffetti L."/>
            <person name="Hamelin R.C."/>
            <person name="Kema G.H.J."/>
            <person name="Lawrence C."/>
            <person name="Scott J.A."/>
            <person name="Spatafora J.W."/>
            <person name="Turgeon B.G."/>
            <person name="de Wit P.J.G.M."/>
            <person name="Zhong S."/>
            <person name="Goodwin S.B."/>
            <person name="Grigoriev I.V."/>
        </authorList>
    </citation>
    <scope>NUCLEOTIDE SEQUENCE [LARGE SCALE GENOMIC DNA]</scope>
    <source>
        <strain evidence="3">C5 / ATCC 48332 / race O</strain>
    </source>
</reference>
<evidence type="ECO:0000313" key="3">
    <source>
        <dbReference type="Proteomes" id="UP000016936"/>
    </source>
</evidence>
<reference evidence="3" key="2">
    <citation type="journal article" date="2013" name="PLoS Genet.">
        <title>Comparative genome structure, secondary metabolite, and effector coding capacity across Cochliobolus pathogens.</title>
        <authorList>
            <person name="Condon B.J."/>
            <person name="Leng Y."/>
            <person name="Wu D."/>
            <person name="Bushley K.E."/>
            <person name="Ohm R.A."/>
            <person name="Otillar R."/>
            <person name="Martin J."/>
            <person name="Schackwitz W."/>
            <person name="Grimwood J."/>
            <person name="MohdZainudin N."/>
            <person name="Xue C."/>
            <person name="Wang R."/>
            <person name="Manning V.A."/>
            <person name="Dhillon B."/>
            <person name="Tu Z.J."/>
            <person name="Steffenson B.J."/>
            <person name="Salamov A."/>
            <person name="Sun H."/>
            <person name="Lowry S."/>
            <person name="LaButti K."/>
            <person name="Han J."/>
            <person name="Copeland A."/>
            <person name="Lindquist E."/>
            <person name="Barry K."/>
            <person name="Schmutz J."/>
            <person name="Baker S.E."/>
            <person name="Ciuffetti L.M."/>
            <person name="Grigoriev I.V."/>
            <person name="Zhong S."/>
            <person name="Turgeon B.G."/>
        </authorList>
    </citation>
    <scope>NUCLEOTIDE SEQUENCE [LARGE SCALE GENOMIC DNA]</scope>
    <source>
        <strain evidence="3">C5 / ATCC 48332 / race O</strain>
    </source>
</reference>
<dbReference type="HOGENOM" id="CLU_2399366_0_0_1"/>
<evidence type="ECO:0000313" key="2">
    <source>
        <dbReference type="EMBL" id="EMD89835.1"/>
    </source>
</evidence>